<reference evidence="11" key="1">
    <citation type="submission" date="2017-09" db="EMBL/GenBank/DDBJ databases">
        <title>Depth-based differentiation of microbial function through sediment-hosted aquifers and enrichment of novel symbionts in the deep terrestrial subsurface.</title>
        <authorList>
            <person name="Probst A.J."/>
            <person name="Ladd B."/>
            <person name="Jarett J.K."/>
            <person name="Geller-Mcgrath D.E."/>
            <person name="Sieber C.M.K."/>
            <person name="Emerson J.B."/>
            <person name="Anantharaman K."/>
            <person name="Thomas B.C."/>
            <person name="Malmstrom R."/>
            <person name="Stieglmeier M."/>
            <person name="Klingl A."/>
            <person name="Woyke T."/>
            <person name="Ryan C.M."/>
            <person name="Banfield J.F."/>
        </authorList>
    </citation>
    <scope>NUCLEOTIDE SEQUENCE [LARGE SCALE GENOMIC DNA]</scope>
</reference>
<organism evidence="10 11">
    <name type="scientific">candidate division WWE3 bacterium CG_4_8_14_3_um_filter_42_11</name>
    <dbReference type="NCBI Taxonomy" id="1975076"/>
    <lineage>
        <taxon>Bacteria</taxon>
        <taxon>Katanobacteria</taxon>
    </lineage>
</organism>
<evidence type="ECO:0000313" key="11">
    <source>
        <dbReference type="Proteomes" id="UP000229438"/>
    </source>
</evidence>
<evidence type="ECO:0000313" key="10">
    <source>
        <dbReference type="EMBL" id="PJC68704.1"/>
    </source>
</evidence>
<dbReference type="InterPro" id="IPR010627">
    <property type="entry name" value="Prepilin_pept_A24_N"/>
</dbReference>
<evidence type="ECO:0000256" key="3">
    <source>
        <dbReference type="ARBA" id="ARBA00022475"/>
    </source>
</evidence>
<feature type="transmembrane region" description="Helical" evidence="7">
    <location>
        <begin position="142"/>
        <end position="161"/>
    </location>
</feature>
<dbReference type="Proteomes" id="UP000229438">
    <property type="component" value="Unassembled WGS sequence"/>
</dbReference>
<evidence type="ECO:0000256" key="2">
    <source>
        <dbReference type="ARBA" id="ARBA00005801"/>
    </source>
</evidence>
<evidence type="ECO:0000259" key="8">
    <source>
        <dbReference type="Pfam" id="PF01478"/>
    </source>
</evidence>
<dbReference type="InterPro" id="IPR000045">
    <property type="entry name" value="Prepilin_IV_endopep_pep"/>
</dbReference>
<proteinExistence type="inferred from homology"/>
<sequence length="297" mass="33826">MTCFFLTQHLFVFIFGTVVGSFLNVVILRLPKKEKFTTNRSYCPHCKHKLGPLDLVPILSFLFLKGRCRYCRKKISIQYLLVELTTGTLFVLAFILINNLVAQTSSQIFLPLYFLYLLFILSGLIAIFVIDLKFLIIPNRILLPLTLVSLVCGPLWSFLGFKQNVLRIDSLFFEAQYVLKSLLHQDYSNYIFISPLPSSLTPILTGILSFGFMLLIHLFSRGKGMGMGDVKFALFMGVFLGWPETLWAYYLAFGSGAMISLFLMLLKQKGLKDKIPFGPFLVLGTILAFFVGFWRSN</sequence>
<keyword evidence="6 7" id="KW-0472">Membrane</keyword>
<comment type="similarity">
    <text evidence="2">Belongs to the peptidase A24 family.</text>
</comment>
<feature type="domain" description="Prepilin peptidase A24 N-terminal" evidence="9">
    <location>
        <begin position="14"/>
        <end position="95"/>
    </location>
</feature>
<dbReference type="PANTHER" id="PTHR30487">
    <property type="entry name" value="TYPE 4 PREPILIN-LIKE PROTEINS LEADER PEPTIDE-PROCESSING ENZYME"/>
    <property type="match status" value="1"/>
</dbReference>
<dbReference type="GO" id="GO:0004190">
    <property type="term" value="F:aspartic-type endopeptidase activity"/>
    <property type="evidence" value="ECO:0007669"/>
    <property type="project" value="InterPro"/>
</dbReference>
<accession>A0A2M8G6M8</accession>
<comment type="caution">
    <text evidence="10">The sequence shown here is derived from an EMBL/GenBank/DDBJ whole genome shotgun (WGS) entry which is preliminary data.</text>
</comment>
<keyword evidence="4 7" id="KW-0812">Transmembrane</keyword>
<evidence type="ECO:0000256" key="6">
    <source>
        <dbReference type="ARBA" id="ARBA00023136"/>
    </source>
</evidence>
<evidence type="ECO:0000256" key="5">
    <source>
        <dbReference type="ARBA" id="ARBA00022989"/>
    </source>
</evidence>
<evidence type="ECO:0000256" key="1">
    <source>
        <dbReference type="ARBA" id="ARBA00004651"/>
    </source>
</evidence>
<dbReference type="Gene3D" id="1.20.120.1220">
    <property type="match status" value="1"/>
</dbReference>
<comment type="subcellular location">
    <subcellularLocation>
        <location evidence="1">Cell membrane</location>
        <topology evidence="1">Multi-pass membrane protein</topology>
    </subcellularLocation>
</comment>
<keyword evidence="3" id="KW-1003">Cell membrane</keyword>
<evidence type="ECO:0000259" key="9">
    <source>
        <dbReference type="Pfam" id="PF06750"/>
    </source>
</evidence>
<evidence type="ECO:0000256" key="4">
    <source>
        <dbReference type="ARBA" id="ARBA00022692"/>
    </source>
</evidence>
<dbReference type="GO" id="GO:0006465">
    <property type="term" value="P:signal peptide processing"/>
    <property type="evidence" value="ECO:0007669"/>
    <property type="project" value="TreeGrafter"/>
</dbReference>
<evidence type="ECO:0008006" key="12">
    <source>
        <dbReference type="Google" id="ProtNLM"/>
    </source>
</evidence>
<dbReference type="Pfam" id="PF06750">
    <property type="entry name" value="A24_N_bact"/>
    <property type="match status" value="1"/>
</dbReference>
<feature type="transmembrane region" description="Helical" evidence="7">
    <location>
        <begin position="277"/>
        <end position="294"/>
    </location>
</feature>
<dbReference type="Pfam" id="PF01478">
    <property type="entry name" value="Peptidase_A24"/>
    <property type="match status" value="1"/>
</dbReference>
<feature type="transmembrane region" description="Helical" evidence="7">
    <location>
        <begin position="200"/>
        <end position="219"/>
    </location>
</feature>
<feature type="domain" description="Prepilin type IV endopeptidase peptidase" evidence="8">
    <location>
        <begin position="118"/>
        <end position="260"/>
    </location>
</feature>
<dbReference type="AlphaFoldDB" id="A0A2M8G6M8"/>
<feature type="transmembrane region" description="Helical" evidence="7">
    <location>
        <begin position="108"/>
        <end position="130"/>
    </location>
</feature>
<evidence type="ECO:0000256" key="7">
    <source>
        <dbReference type="SAM" id="Phobius"/>
    </source>
</evidence>
<keyword evidence="5 7" id="KW-1133">Transmembrane helix</keyword>
<feature type="transmembrane region" description="Helical" evidence="7">
    <location>
        <begin position="6"/>
        <end position="30"/>
    </location>
</feature>
<name>A0A2M8G6M8_UNCKA</name>
<gene>
    <name evidence="10" type="ORF">CO015_03050</name>
</gene>
<feature type="transmembrane region" description="Helical" evidence="7">
    <location>
        <begin position="79"/>
        <end position="102"/>
    </location>
</feature>
<dbReference type="EMBL" id="PFQS01000066">
    <property type="protein sequence ID" value="PJC68704.1"/>
    <property type="molecule type" value="Genomic_DNA"/>
</dbReference>
<protein>
    <recommendedName>
        <fullName evidence="12">Prepilin peptidase</fullName>
    </recommendedName>
</protein>
<dbReference type="InterPro" id="IPR050882">
    <property type="entry name" value="Prepilin_peptidase/N-MTase"/>
</dbReference>
<dbReference type="PANTHER" id="PTHR30487:SF0">
    <property type="entry name" value="PREPILIN LEADER PEPTIDASE_N-METHYLTRANSFERASE-RELATED"/>
    <property type="match status" value="1"/>
</dbReference>
<dbReference type="GO" id="GO:0005886">
    <property type="term" value="C:plasma membrane"/>
    <property type="evidence" value="ECO:0007669"/>
    <property type="project" value="UniProtKB-SubCell"/>
</dbReference>